<keyword evidence="8" id="KW-1185">Reference proteome</keyword>
<protein>
    <recommendedName>
        <fullName evidence="9">Double-strand-break repair protein rad21</fullName>
    </recommendedName>
</protein>
<sequence length="638" mass="69449">MFFPEQLLSKQGPLARVWLAANVEKKLTKTQVLQDKIVDDIEVIVKPDGVAGGPLALRLSGQLLLGVVRIYSRKARYLLDDCNDALWKIKMAFRPGNIDLPTTQSHLANPASLTLPDVITEIDLLAPMPDPSMLLSQPLLDFDLGIDDSAVPDWDQSQLLSGSIEQARAEPMDLDFNDDLGLDIGDGDGLEPFDEGTSIERGRDAPLERRASEEFDSVLKGMGDDDLNLDIGDGDDDLTEMPAAPEVPLDTDMDIDMGGMGGMTELEPPVEPSGVEELALNRARESLSPLSSIRSSVERDLEQTFQEQNTAAFEPEPEPEQEEEEEAGARQANRAKRRKLIEQDAETQVSNTQIRDQQNNRERILKAPSFLPRDPVLLALMNMQKSGGFVSSILGDGRSQGWAPELRGILSLEVVSRPQKRKRDSGVADLGTEEEDATAGAEKTPQLEFDQTEPELGDLGADFGADTTLPQDEQQIELPEDIGIGAEERAMLEEEEAFSPVADNFDDTTIPLLHPADSGPVSLGTKHAVHLLRERFGPEAEHSEAERQKTSVLFQDMLPEATTSKADATKMFFEILVLATKDAVKVEQPVNELGGPLRIRGKRGLWGSWAETSAGGELASQSAPEAAPEASAAVAAEA</sequence>
<dbReference type="InterPro" id="IPR023093">
    <property type="entry name" value="ScpA-like_C"/>
</dbReference>
<organism evidence="7 8">
    <name type="scientific">Corynespora cassiicola Philippines</name>
    <dbReference type="NCBI Taxonomy" id="1448308"/>
    <lineage>
        <taxon>Eukaryota</taxon>
        <taxon>Fungi</taxon>
        <taxon>Dikarya</taxon>
        <taxon>Ascomycota</taxon>
        <taxon>Pezizomycotina</taxon>
        <taxon>Dothideomycetes</taxon>
        <taxon>Pleosporomycetidae</taxon>
        <taxon>Pleosporales</taxon>
        <taxon>Corynesporascaceae</taxon>
        <taxon>Corynespora</taxon>
    </lineage>
</organism>
<feature type="region of interest" description="Disordered" evidence="4">
    <location>
        <begin position="310"/>
        <end position="358"/>
    </location>
</feature>
<evidence type="ECO:0000313" key="7">
    <source>
        <dbReference type="EMBL" id="PSN64588.1"/>
    </source>
</evidence>
<feature type="compositionally biased region" description="Low complexity" evidence="4">
    <location>
        <begin position="619"/>
        <end position="638"/>
    </location>
</feature>
<feature type="region of interest" description="Disordered" evidence="4">
    <location>
        <begin position="614"/>
        <end position="638"/>
    </location>
</feature>
<dbReference type="GO" id="GO:0007064">
    <property type="term" value="P:mitotic sister chromatid cohesion"/>
    <property type="evidence" value="ECO:0007669"/>
    <property type="project" value="TreeGrafter"/>
</dbReference>
<evidence type="ECO:0000256" key="3">
    <source>
        <dbReference type="ARBA" id="ARBA00023242"/>
    </source>
</evidence>
<gene>
    <name evidence="7" type="ORF">BS50DRAFT_576028</name>
</gene>
<proteinExistence type="inferred from homology"/>
<evidence type="ECO:0000256" key="2">
    <source>
        <dbReference type="ARBA" id="ARBA00009870"/>
    </source>
</evidence>
<dbReference type="GO" id="GO:0003682">
    <property type="term" value="F:chromatin binding"/>
    <property type="evidence" value="ECO:0007669"/>
    <property type="project" value="TreeGrafter"/>
</dbReference>
<evidence type="ECO:0008006" key="9">
    <source>
        <dbReference type="Google" id="ProtNLM"/>
    </source>
</evidence>
<name>A0A2T2NHS4_CORCC</name>
<evidence type="ECO:0000259" key="5">
    <source>
        <dbReference type="Pfam" id="PF04824"/>
    </source>
</evidence>
<dbReference type="CDD" id="cd21788">
    <property type="entry name" value="Rad21_Rec8_M_SpRad21p-like"/>
    <property type="match status" value="1"/>
</dbReference>
<dbReference type="PANTHER" id="PTHR12585:SF69">
    <property type="entry name" value="FI11703P"/>
    <property type="match status" value="1"/>
</dbReference>
<feature type="compositionally biased region" description="Acidic residues" evidence="4">
    <location>
        <begin position="315"/>
        <end position="326"/>
    </location>
</feature>
<dbReference type="Pfam" id="PF04824">
    <property type="entry name" value="Rad21_Rec8"/>
    <property type="match status" value="1"/>
</dbReference>
<dbReference type="Proteomes" id="UP000240883">
    <property type="component" value="Unassembled WGS sequence"/>
</dbReference>
<dbReference type="Pfam" id="PF04825">
    <property type="entry name" value="Rad21_Rec8_N"/>
    <property type="match status" value="1"/>
</dbReference>
<dbReference type="GO" id="GO:0005634">
    <property type="term" value="C:nucleus"/>
    <property type="evidence" value="ECO:0007669"/>
    <property type="project" value="UniProtKB-SubCell"/>
</dbReference>
<evidence type="ECO:0000256" key="4">
    <source>
        <dbReference type="SAM" id="MobiDB-lite"/>
    </source>
</evidence>
<reference evidence="7 8" key="1">
    <citation type="journal article" date="2018" name="Front. Microbiol.">
        <title>Genome-Wide Analysis of Corynespora cassiicola Leaf Fall Disease Putative Effectors.</title>
        <authorList>
            <person name="Lopez D."/>
            <person name="Ribeiro S."/>
            <person name="Label P."/>
            <person name="Fumanal B."/>
            <person name="Venisse J.S."/>
            <person name="Kohler A."/>
            <person name="de Oliveira R.R."/>
            <person name="Labutti K."/>
            <person name="Lipzen A."/>
            <person name="Lail K."/>
            <person name="Bauer D."/>
            <person name="Ohm R.A."/>
            <person name="Barry K.W."/>
            <person name="Spatafora J."/>
            <person name="Grigoriev I.V."/>
            <person name="Martin F.M."/>
            <person name="Pujade-Renaud V."/>
        </authorList>
    </citation>
    <scope>NUCLEOTIDE SEQUENCE [LARGE SCALE GENOMIC DNA]</scope>
    <source>
        <strain evidence="7 8">Philippines</strain>
    </source>
</reference>
<comment type="similarity">
    <text evidence="2">Belongs to the rad21 family.</text>
</comment>
<feature type="region of interest" description="Disordered" evidence="4">
    <location>
        <begin position="417"/>
        <end position="449"/>
    </location>
</feature>
<evidence type="ECO:0000313" key="8">
    <source>
        <dbReference type="Proteomes" id="UP000240883"/>
    </source>
</evidence>
<evidence type="ECO:0000259" key="6">
    <source>
        <dbReference type="Pfam" id="PF04825"/>
    </source>
</evidence>
<keyword evidence="3" id="KW-0539">Nucleus</keyword>
<feature type="domain" description="Rad21/Rec8-like protein N-terminal" evidence="6">
    <location>
        <begin position="1"/>
        <end position="106"/>
    </location>
</feature>
<dbReference type="GO" id="GO:1990414">
    <property type="term" value="P:replication-born double-strand break repair via sister chromatid exchange"/>
    <property type="evidence" value="ECO:0007669"/>
    <property type="project" value="TreeGrafter"/>
</dbReference>
<dbReference type="OrthoDB" id="10071381at2759"/>
<dbReference type="SUPFAM" id="SSF46785">
    <property type="entry name" value="Winged helix' DNA-binding domain"/>
    <property type="match status" value="1"/>
</dbReference>
<dbReference type="InterPro" id="IPR006909">
    <property type="entry name" value="Rad21/Rec8_C_eu"/>
</dbReference>
<accession>A0A2T2NHS4</accession>
<dbReference type="AlphaFoldDB" id="A0A2T2NHS4"/>
<dbReference type="InterPro" id="IPR036390">
    <property type="entry name" value="WH_DNA-bd_sf"/>
</dbReference>
<dbReference type="PANTHER" id="PTHR12585">
    <property type="entry name" value="SCC1 / RAD21 FAMILY MEMBER"/>
    <property type="match status" value="1"/>
</dbReference>
<dbReference type="InterPro" id="IPR006910">
    <property type="entry name" value="Rad21_Rec8_N"/>
</dbReference>
<dbReference type="FunFam" id="1.10.10.580:FF:000004">
    <property type="entry name" value="Double-strand-break repair protein rad21"/>
    <property type="match status" value="1"/>
</dbReference>
<dbReference type="EMBL" id="KZ678138">
    <property type="protein sequence ID" value="PSN64588.1"/>
    <property type="molecule type" value="Genomic_DNA"/>
</dbReference>
<dbReference type="Gene3D" id="1.10.10.580">
    <property type="entry name" value="Structural maintenance of chromosome 1. Chain E"/>
    <property type="match status" value="1"/>
</dbReference>
<feature type="domain" description="Rad21/Rec8-like protein C-terminal eukaryotic" evidence="5">
    <location>
        <begin position="552"/>
        <end position="588"/>
    </location>
</feature>
<evidence type="ECO:0000256" key="1">
    <source>
        <dbReference type="ARBA" id="ARBA00004123"/>
    </source>
</evidence>
<dbReference type="InterPro" id="IPR039781">
    <property type="entry name" value="Rad21/Rec8-like"/>
</dbReference>
<dbReference type="GO" id="GO:0030892">
    <property type="term" value="C:mitotic cohesin complex"/>
    <property type="evidence" value="ECO:0007669"/>
    <property type="project" value="TreeGrafter"/>
</dbReference>
<dbReference type="STRING" id="1448308.A0A2T2NHS4"/>
<feature type="compositionally biased region" description="Polar residues" evidence="4">
    <location>
        <begin position="346"/>
        <end position="357"/>
    </location>
</feature>
<comment type="subcellular location">
    <subcellularLocation>
        <location evidence="1">Nucleus</location>
    </subcellularLocation>
</comment>